<dbReference type="EMBL" id="SDKC01000001">
    <property type="protein sequence ID" value="RXS75214.1"/>
    <property type="molecule type" value="Genomic_DNA"/>
</dbReference>
<sequence length="215" mass="24482">MIQAVIFDMDGTLIDTEKYYRICWPQALAHFGYTMSDEQALSMRSLGQPYAPEHLKEMFQDPDLDYPAIRVYRKQLMEEYLERDGIQIKPGAVELLEYLKEKKIQRAIATATDTERAARYLKQIGLYEYFDRIICANMVKCGKPSPDIYIYACQQLGLAPSACMAVEDSPNGVTSAYRAGCQVVMVPDQTKPDAELQKMLTACVDSLDQMKTLFE</sequence>
<organism evidence="1 2">
    <name type="scientific">Blautia faecicola</name>
    <dbReference type="NCBI Taxonomy" id="2509240"/>
    <lineage>
        <taxon>Bacteria</taxon>
        <taxon>Bacillati</taxon>
        <taxon>Bacillota</taxon>
        <taxon>Clostridia</taxon>
        <taxon>Lachnospirales</taxon>
        <taxon>Lachnospiraceae</taxon>
        <taxon>Blautia</taxon>
    </lineage>
</organism>
<dbReference type="SFLD" id="SFLDG01129">
    <property type="entry name" value="C1.5:_HAD__Beta-PGM__Phosphata"/>
    <property type="match status" value="1"/>
</dbReference>
<dbReference type="PRINTS" id="PR00413">
    <property type="entry name" value="HADHALOGNASE"/>
</dbReference>
<name>A0A4Q1RHQ1_9FIRM</name>
<dbReference type="PANTHER" id="PTHR18901">
    <property type="entry name" value="2-DEOXYGLUCOSE-6-PHOSPHATE PHOSPHATASE 2"/>
    <property type="match status" value="1"/>
</dbReference>
<reference evidence="1 2" key="1">
    <citation type="submission" date="2019-01" db="EMBL/GenBank/DDBJ databases">
        <title>Blautia sp. nov. KGMB01111 isolated human feces.</title>
        <authorList>
            <person name="Park J.-E."/>
            <person name="Kim J.-S."/>
            <person name="Park S.-H."/>
        </authorList>
    </citation>
    <scope>NUCLEOTIDE SEQUENCE [LARGE SCALE GENOMIC DNA]</scope>
    <source>
        <strain evidence="1 2">KGMB01111</strain>
    </source>
</reference>
<dbReference type="AlphaFoldDB" id="A0A4Q1RHQ1"/>
<comment type="caution">
    <text evidence="1">The sequence shown here is derived from an EMBL/GenBank/DDBJ whole genome shotgun (WGS) entry which is preliminary data.</text>
</comment>
<keyword evidence="2" id="KW-1185">Reference proteome</keyword>
<dbReference type="Gene3D" id="3.40.50.1000">
    <property type="entry name" value="HAD superfamily/HAD-like"/>
    <property type="match status" value="1"/>
</dbReference>
<dbReference type="InterPro" id="IPR006439">
    <property type="entry name" value="HAD-SF_hydro_IA"/>
</dbReference>
<dbReference type="PANTHER" id="PTHR18901:SF38">
    <property type="entry name" value="PSEUDOURIDINE-5'-PHOSPHATASE"/>
    <property type="match status" value="1"/>
</dbReference>
<dbReference type="InterPro" id="IPR023198">
    <property type="entry name" value="PGP-like_dom2"/>
</dbReference>
<dbReference type="Proteomes" id="UP000290106">
    <property type="component" value="Unassembled WGS sequence"/>
</dbReference>
<evidence type="ECO:0000313" key="2">
    <source>
        <dbReference type="Proteomes" id="UP000290106"/>
    </source>
</evidence>
<proteinExistence type="predicted"/>
<dbReference type="SFLD" id="SFLDS00003">
    <property type="entry name" value="Haloacid_Dehalogenase"/>
    <property type="match status" value="1"/>
</dbReference>
<dbReference type="InterPro" id="IPR023214">
    <property type="entry name" value="HAD_sf"/>
</dbReference>
<protein>
    <submittedName>
        <fullName evidence="1">HAD family phosphatase</fullName>
    </submittedName>
</protein>
<dbReference type="NCBIfam" id="TIGR01509">
    <property type="entry name" value="HAD-SF-IA-v3"/>
    <property type="match status" value="1"/>
</dbReference>
<dbReference type="OrthoDB" id="9797743at2"/>
<dbReference type="Gene3D" id="1.10.150.240">
    <property type="entry name" value="Putative phosphatase, domain 2"/>
    <property type="match status" value="1"/>
</dbReference>
<dbReference type="SUPFAM" id="SSF56784">
    <property type="entry name" value="HAD-like"/>
    <property type="match status" value="1"/>
</dbReference>
<dbReference type="SFLD" id="SFLDG01135">
    <property type="entry name" value="C1.5.6:_HAD__Beta-PGM__Phospha"/>
    <property type="match status" value="1"/>
</dbReference>
<dbReference type="InterPro" id="IPR036412">
    <property type="entry name" value="HAD-like_sf"/>
</dbReference>
<gene>
    <name evidence="1" type="ORF">ETP43_08275</name>
</gene>
<dbReference type="NCBIfam" id="TIGR01549">
    <property type="entry name" value="HAD-SF-IA-v1"/>
    <property type="match status" value="1"/>
</dbReference>
<evidence type="ECO:0000313" key="1">
    <source>
        <dbReference type="EMBL" id="RXS75214.1"/>
    </source>
</evidence>
<accession>A0A4Q1RHQ1</accession>
<dbReference type="RefSeq" id="WP_129257721.1">
    <property type="nucleotide sequence ID" value="NZ_SDKC01000001.1"/>
</dbReference>
<dbReference type="Pfam" id="PF00702">
    <property type="entry name" value="Hydrolase"/>
    <property type="match status" value="1"/>
</dbReference>
<dbReference type="CDD" id="cd07505">
    <property type="entry name" value="HAD_BPGM-like"/>
    <property type="match status" value="1"/>
</dbReference>